<dbReference type="PROSITE" id="PS50011">
    <property type="entry name" value="PROTEIN_KINASE_DOM"/>
    <property type="match status" value="1"/>
</dbReference>
<dbReference type="SMART" id="SM00220">
    <property type="entry name" value="S_TKc"/>
    <property type="match status" value="1"/>
</dbReference>
<dbReference type="GO" id="GO:0005524">
    <property type="term" value="F:ATP binding"/>
    <property type="evidence" value="ECO:0007669"/>
    <property type="project" value="UniProtKB-UniRule"/>
</dbReference>
<dbReference type="EnsemblPlants" id="EMT06583">
    <property type="protein sequence ID" value="EMT06583"/>
    <property type="gene ID" value="F775_24138"/>
</dbReference>
<dbReference type="Gene3D" id="1.10.510.10">
    <property type="entry name" value="Transferase(Phosphotransferase) domain 1"/>
    <property type="match status" value="1"/>
</dbReference>
<dbReference type="Gene3D" id="3.30.200.20">
    <property type="entry name" value="Phosphorylase Kinase, domain 1"/>
    <property type="match status" value="1"/>
</dbReference>
<dbReference type="Pfam" id="PF05003">
    <property type="entry name" value="DUF668"/>
    <property type="match status" value="1"/>
</dbReference>
<name>M8BIK0_AEGTA</name>
<dbReference type="InterPro" id="IPR007700">
    <property type="entry name" value="DUF668"/>
</dbReference>
<dbReference type="PANTHER" id="PTHR45707:SF81">
    <property type="entry name" value="PROTEIN KINASE DOMAIN-CONTAINING PROTEIN"/>
    <property type="match status" value="1"/>
</dbReference>
<reference evidence="1" key="1">
    <citation type="submission" date="2015-06" db="UniProtKB">
        <authorList>
            <consortium name="EnsemblPlants"/>
        </authorList>
    </citation>
    <scope>IDENTIFICATION</scope>
</reference>
<dbReference type="Pfam" id="PF00069">
    <property type="entry name" value="Pkinase"/>
    <property type="match status" value="1"/>
</dbReference>
<dbReference type="InterPro" id="IPR000719">
    <property type="entry name" value="Prot_kinase_dom"/>
</dbReference>
<dbReference type="PANTHER" id="PTHR45707">
    <property type="entry name" value="C2 CALCIUM/LIPID-BINDING PLANT PHOSPHORIBOSYLTRANSFERASE FAMILY PROTEIN"/>
    <property type="match status" value="1"/>
</dbReference>
<dbReference type="Pfam" id="PF11961">
    <property type="entry name" value="DUF3475"/>
    <property type="match status" value="1"/>
</dbReference>
<organism evidence="1">
    <name type="scientific">Aegilops tauschii</name>
    <name type="common">Tausch's goatgrass</name>
    <name type="synonym">Aegilops squarrosa</name>
    <dbReference type="NCBI Taxonomy" id="37682"/>
    <lineage>
        <taxon>Eukaryota</taxon>
        <taxon>Viridiplantae</taxon>
        <taxon>Streptophyta</taxon>
        <taxon>Embryophyta</taxon>
        <taxon>Tracheophyta</taxon>
        <taxon>Spermatophyta</taxon>
        <taxon>Magnoliopsida</taxon>
        <taxon>Liliopsida</taxon>
        <taxon>Poales</taxon>
        <taxon>Poaceae</taxon>
        <taxon>BOP clade</taxon>
        <taxon>Pooideae</taxon>
        <taxon>Triticodae</taxon>
        <taxon>Triticeae</taxon>
        <taxon>Triticinae</taxon>
        <taxon>Aegilops</taxon>
    </lineage>
</organism>
<dbReference type="ExpressionAtlas" id="M8BIK0">
    <property type="expression patterns" value="baseline"/>
</dbReference>
<protein>
    <submittedName>
        <fullName evidence="1">Cysteine-rich receptor-like protein kinase 26</fullName>
    </submittedName>
</protein>
<dbReference type="FunFam" id="1.10.510.10:FF:000870">
    <property type="entry name" value="OSJNBa0016N04.16-like protein"/>
    <property type="match status" value="1"/>
</dbReference>
<evidence type="ECO:0000313" key="1">
    <source>
        <dbReference type="EnsemblPlants" id="EMT06583"/>
    </source>
</evidence>
<dbReference type="InterPro" id="IPR017441">
    <property type="entry name" value="Protein_kinase_ATP_BS"/>
</dbReference>
<dbReference type="PROSITE" id="PS00108">
    <property type="entry name" value="PROTEIN_KINASE_ST"/>
    <property type="match status" value="1"/>
</dbReference>
<dbReference type="SUPFAM" id="SSF56112">
    <property type="entry name" value="Protein kinase-like (PK-like)"/>
    <property type="match status" value="1"/>
</dbReference>
<dbReference type="InterPro" id="IPR021864">
    <property type="entry name" value="DUF3475"/>
</dbReference>
<dbReference type="AlphaFoldDB" id="M8BIK0"/>
<dbReference type="GO" id="GO:0045927">
    <property type="term" value="P:positive regulation of growth"/>
    <property type="evidence" value="ECO:0007669"/>
    <property type="project" value="InterPro"/>
</dbReference>
<dbReference type="GO" id="GO:0004672">
    <property type="term" value="F:protein kinase activity"/>
    <property type="evidence" value="ECO:0007669"/>
    <property type="project" value="InterPro"/>
</dbReference>
<sequence>MGIETSKHANAFLPNTMDFGELENMLQAPSVTPICLPVEFLKGITRDFSVDQELGRGGFGVVYKGILQNGKMIAVKKLFEIRVEDDQFQNEVTYLIGVKHQNVVQLVGYCAESRWEATKVGGRYVMAEIRKRLLCFEYLKNNSLDKHLSAESCGLEWHIRYDIIKGVCSGLHYLHTECRIVHLDLKPQNILLDDNMVPKLADFGMSRLFGQQESRVITESRGGTLGYMAPEYITNGVISTKSDIYSLGIIIVELMTGSREYPHSSEAPFEHFIENMVGNWRHILEKTMGHKTQEICSQQVNRCIALGLKCLNPDPNERPSAWDMLQTLNELESTNGCFDKNDGPAVVTYESEVDTILGRGDVDSSNLAAKFDRILSRAFAPGSGNMSTVFRSAPKGRRILIQAFEVANTIVMASNLIKSLSKQRIRHLKEGVLRSEGVRCLISEDYSQLSILIEDEIRLPGLEICVKILNGTISIGISADGSALTVTSKNNSSEEAPPSLQYLIKLAQNTWVLRQEMLALDRLEHAHYVAASPVKKQIDAVKSQRGAVKVLKRKSLWSKSMEDIVERLVEIVSFIHLEINRAFLENHAEQSSGELRVAKNLAKTLGPAGLALHYANVILQLETLALASPAVPQNARKALYQALPPRIKPILHTQLRRGFPLGEKQTMTVAEVRAEMDRVLRWLVPAAESTRFYLAEWAMKGTECVDIDEANWFERDSRISVGSMLAHADAKVSKVETLYYANKETTEDASNSCNAEGNETILVKFQFLSRLSVVSETYPRTLFARSCICRQLNGLLKQKDAADLRTGAEMLKENASMMMRIRAASQDGVAH</sequence>
<proteinExistence type="predicted"/>
<dbReference type="FunFam" id="3.30.200.20:FF:000465">
    <property type="entry name" value="Cysteine-rich receptor-like protein kinase 6"/>
    <property type="match status" value="1"/>
</dbReference>
<dbReference type="InterPro" id="IPR008271">
    <property type="entry name" value="Ser/Thr_kinase_AS"/>
</dbReference>
<dbReference type="InterPro" id="IPR011009">
    <property type="entry name" value="Kinase-like_dom_sf"/>
</dbReference>
<dbReference type="PROSITE" id="PS00107">
    <property type="entry name" value="PROTEIN_KINASE_ATP"/>
    <property type="match status" value="1"/>
</dbReference>
<accession>M8BIK0</accession>